<dbReference type="PANTHER" id="PTHR46696:SF3">
    <property type="entry name" value="PULCHERRIMINIC ACID SYNTHASE"/>
    <property type="match status" value="1"/>
</dbReference>
<dbReference type="Pfam" id="PF00067">
    <property type="entry name" value="p450"/>
    <property type="match status" value="1"/>
</dbReference>
<keyword evidence="2" id="KW-0503">Monooxygenase</keyword>
<dbReference type="PRINTS" id="PR00359">
    <property type="entry name" value="BP450"/>
</dbReference>
<dbReference type="GO" id="GO:0005506">
    <property type="term" value="F:iron ion binding"/>
    <property type="evidence" value="ECO:0007669"/>
    <property type="project" value="InterPro"/>
</dbReference>
<dbReference type="AlphaFoldDB" id="A0A222VP64"/>
<evidence type="ECO:0000256" key="1">
    <source>
        <dbReference type="ARBA" id="ARBA00010617"/>
    </source>
</evidence>
<keyword evidence="2" id="KW-0408">Iron</keyword>
<dbReference type="GO" id="GO:0020037">
    <property type="term" value="F:heme binding"/>
    <property type="evidence" value="ECO:0007669"/>
    <property type="project" value="InterPro"/>
</dbReference>
<dbReference type="InterPro" id="IPR001128">
    <property type="entry name" value="Cyt_P450"/>
</dbReference>
<proteinExistence type="inferred from homology"/>
<keyword evidence="2" id="KW-0349">Heme</keyword>
<evidence type="ECO:0000256" key="2">
    <source>
        <dbReference type="RuleBase" id="RU000461"/>
    </source>
</evidence>
<keyword evidence="2" id="KW-0479">Metal-binding</keyword>
<evidence type="ECO:0000313" key="3">
    <source>
        <dbReference type="EMBL" id="SDC21165.1"/>
    </source>
</evidence>
<name>A0A222VP64_9PSEU</name>
<dbReference type="InterPro" id="IPR036396">
    <property type="entry name" value="Cyt_P450_sf"/>
</dbReference>
<accession>A0A222VP64</accession>
<keyword evidence="2" id="KW-0560">Oxidoreductase</keyword>
<dbReference type="Proteomes" id="UP000199494">
    <property type="component" value="Unassembled WGS sequence"/>
</dbReference>
<comment type="similarity">
    <text evidence="1 2">Belongs to the cytochrome P450 family.</text>
</comment>
<dbReference type="PROSITE" id="PS00086">
    <property type="entry name" value="CYTOCHROME_P450"/>
    <property type="match status" value="1"/>
</dbReference>
<dbReference type="STRING" id="530584.SAMN05421630_101829"/>
<dbReference type="Gene3D" id="1.10.630.10">
    <property type="entry name" value="Cytochrome P450"/>
    <property type="match status" value="1"/>
</dbReference>
<protein>
    <submittedName>
        <fullName evidence="3">Cytochrome P450</fullName>
    </submittedName>
</protein>
<sequence length="407" mass="44363">MTDADLVGDRIYNPMVAPHKDEPAPLFRMLRDEEPVAYHPVLDAWLVTRYDTVRAVAADPERFSSRYSTPLHPELQQPEVAEVLAGAHPMGTNIVEADGEEHTGLRAVWQHALHGPRVNAFRPAMADIAGELIGAFTGDEADLVGEYAQPFVQSVIGTLLGIPREEWDLAYGYGMDLLDWANPLSPVEDKVAAARRFVESDAYFRALFEQRGRVPGEDIASLLVTSGVSFEDFLMILRTFYAAGIDTTRDAITSTIHSVLRNGLWPSVVADPSMIVAAVEETLRRDAPHRGLLRTTTTAVTLDGVDVPEGARLLLLYGSANRDERRFADPDAFLVTRSGLRGAEGHLGFGHGIHVCVGAHLARTEARVAVEALAQRLPALSLSGGFSPDYVGSFFFRGLARLPVTTG</sequence>
<evidence type="ECO:0000313" key="4">
    <source>
        <dbReference type="Proteomes" id="UP000199494"/>
    </source>
</evidence>
<dbReference type="RefSeq" id="WP_091797205.1">
    <property type="nucleotide sequence ID" value="NZ_CP016353.1"/>
</dbReference>
<keyword evidence="4" id="KW-1185">Reference proteome</keyword>
<dbReference type="PANTHER" id="PTHR46696">
    <property type="entry name" value="P450, PUTATIVE (EUROFUNG)-RELATED"/>
    <property type="match status" value="1"/>
</dbReference>
<dbReference type="EMBL" id="FMZE01000001">
    <property type="protein sequence ID" value="SDC21165.1"/>
    <property type="molecule type" value="Genomic_DNA"/>
</dbReference>
<gene>
    <name evidence="3" type="ORF">SAMN05421630_101829</name>
</gene>
<dbReference type="KEGG" id="pmad:BAY61_12255"/>
<dbReference type="OrthoDB" id="3807506at2"/>
<reference evidence="3 4" key="1">
    <citation type="submission" date="2016-10" db="EMBL/GenBank/DDBJ databases">
        <authorList>
            <person name="de Groot N.N."/>
        </authorList>
    </citation>
    <scope>NUCLEOTIDE SEQUENCE [LARGE SCALE GENOMIC DNA]</scope>
    <source>
        <strain evidence="3 4">CGMCC 4.5506</strain>
    </source>
</reference>
<dbReference type="GO" id="GO:0016705">
    <property type="term" value="F:oxidoreductase activity, acting on paired donors, with incorporation or reduction of molecular oxygen"/>
    <property type="evidence" value="ECO:0007669"/>
    <property type="project" value="InterPro"/>
</dbReference>
<dbReference type="SUPFAM" id="SSF48264">
    <property type="entry name" value="Cytochrome P450"/>
    <property type="match status" value="1"/>
</dbReference>
<dbReference type="InterPro" id="IPR017972">
    <property type="entry name" value="Cyt_P450_CS"/>
</dbReference>
<organism evidence="3 4">
    <name type="scientific">Prauserella marina</name>
    <dbReference type="NCBI Taxonomy" id="530584"/>
    <lineage>
        <taxon>Bacteria</taxon>
        <taxon>Bacillati</taxon>
        <taxon>Actinomycetota</taxon>
        <taxon>Actinomycetes</taxon>
        <taxon>Pseudonocardiales</taxon>
        <taxon>Pseudonocardiaceae</taxon>
        <taxon>Prauserella</taxon>
    </lineage>
</organism>
<dbReference type="InterPro" id="IPR002397">
    <property type="entry name" value="Cyt_P450_B"/>
</dbReference>
<dbReference type="GO" id="GO:0004497">
    <property type="term" value="F:monooxygenase activity"/>
    <property type="evidence" value="ECO:0007669"/>
    <property type="project" value="UniProtKB-KW"/>
</dbReference>